<keyword evidence="4" id="KW-0805">Transcription regulation</keyword>
<dbReference type="Pfam" id="PF00172">
    <property type="entry name" value="Zn_clus"/>
    <property type="match status" value="1"/>
</dbReference>
<evidence type="ECO:0000259" key="10">
    <source>
        <dbReference type="PROSITE" id="PS50048"/>
    </source>
</evidence>
<evidence type="ECO:0000256" key="8">
    <source>
        <dbReference type="SAM" id="MobiDB-lite"/>
    </source>
</evidence>
<dbReference type="Proteomes" id="UP000185904">
    <property type="component" value="Unassembled WGS sequence"/>
</dbReference>
<evidence type="ECO:0000256" key="2">
    <source>
        <dbReference type="ARBA" id="ARBA00022723"/>
    </source>
</evidence>
<dbReference type="GO" id="GO:0008270">
    <property type="term" value="F:zinc ion binding"/>
    <property type="evidence" value="ECO:0007669"/>
    <property type="project" value="InterPro"/>
</dbReference>
<name>A0A178D8C1_9EURO</name>
<proteinExistence type="predicted"/>
<dbReference type="SUPFAM" id="SSF57701">
    <property type="entry name" value="Zn2/Cys6 DNA-binding domain"/>
    <property type="match status" value="1"/>
</dbReference>
<keyword evidence="6" id="KW-0804">Transcription</keyword>
<evidence type="ECO:0000256" key="4">
    <source>
        <dbReference type="ARBA" id="ARBA00023015"/>
    </source>
</evidence>
<dbReference type="PANTHER" id="PTHR47782:SF12">
    <property type="entry name" value="ZN(II)2CYS6 TRANSCRIPTION FACTOR (EUROFUNG)"/>
    <property type="match status" value="1"/>
</dbReference>
<keyword evidence="7" id="KW-0539">Nucleus</keyword>
<keyword evidence="9" id="KW-1133">Transmembrane helix</keyword>
<dbReference type="InterPro" id="IPR001138">
    <property type="entry name" value="Zn2Cys6_DnaBD"/>
</dbReference>
<evidence type="ECO:0000313" key="11">
    <source>
        <dbReference type="EMBL" id="OAL37473.1"/>
    </source>
</evidence>
<dbReference type="OrthoDB" id="189997at2759"/>
<feature type="domain" description="Zn(2)-C6 fungal-type" evidence="10">
    <location>
        <begin position="17"/>
        <end position="47"/>
    </location>
</feature>
<feature type="region of interest" description="Disordered" evidence="8">
    <location>
        <begin position="85"/>
        <end position="141"/>
    </location>
</feature>
<dbReference type="AlphaFoldDB" id="A0A178D8C1"/>
<dbReference type="GO" id="GO:0005634">
    <property type="term" value="C:nucleus"/>
    <property type="evidence" value="ECO:0007669"/>
    <property type="project" value="UniProtKB-SubCell"/>
</dbReference>
<dbReference type="Pfam" id="PF04082">
    <property type="entry name" value="Fungal_trans"/>
    <property type="match status" value="1"/>
</dbReference>
<dbReference type="CDD" id="cd00067">
    <property type="entry name" value="GAL4"/>
    <property type="match status" value="1"/>
</dbReference>
<keyword evidence="5" id="KW-0238">DNA-binding</keyword>
<sequence>MSPPSDTNAHFGVLTQACDRCHTRKTRCDRSTPRCSHCERADVPCVFSDKSRKRNYSRGFVDDMQSHIGDLERRNVELTRKLARLGEPDRGRQGQGQSQGSFNDTSTNQVVETSPQPAGSQTTGCTTSSAPLTSPPLIREEDGISGVMDYLTLRATGETHYLGPSGGGELAKMVGTVIDSASLRPQLSWTQPSSSCSEIDLTEEISYPSAEPHSENPLPDRSTAAKIISIYFAHNHLTFPLLHGPTFLDTVNKMYMDPTYYQNHPFEAFTFDMVIALATANANHFECCSAGADKYYSRAMEKLSIVLQMSGLAPVQAIVFVAQYGVMCHLKRNVTSMWHVVGIGARFCLEMGLHRESRHGRTFDPVAPQSAFDLEMRRRCFWCFYNLDRIVSITLGRPVSIDDDVIDVPLPLHILDEDYFGPNGLESGRAIHGTSRKPLTSPFLHLVRIRKLLGAISGALMSAKNAARSIEEKLQIRSSLHQELVRWREDIPSSEMLGEMCTSRSPVSRFLTNDWYHVLYHNAILILHGPSPMFPGDLGSSDAPGENTLLLLRSAKAVINLNSKLHRHRQLDYSWITLKAIFLGGITYIYAIGALLKKWKASLQKRSVSHKDVTFVPATIDIIADVRACSNILLAVSERRPAARTFCEVFERLSNAVIGDSITLMLEAQRHATAAPAAHLAQPMEHHVSTFQPSLCGQSFESDGADGMGGNNAPVASISSPTGVEYADAPDFRCNYEGLETTLQDPSLMFQFNNEACPEFWIDWFTESNGQLDEQLLFNGPDFQALQELI</sequence>
<evidence type="ECO:0000256" key="3">
    <source>
        <dbReference type="ARBA" id="ARBA00022833"/>
    </source>
</evidence>
<keyword evidence="2" id="KW-0479">Metal-binding</keyword>
<dbReference type="InterPro" id="IPR052202">
    <property type="entry name" value="Yeast_MetPath_Reg"/>
</dbReference>
<feature type="compositionally biased region" description="Polar residues" evidence="8">
    <location>
        <begin position="102"/>
        <end position="132"/>
    </location>
</feature>
<dbReference type="InterPro" id="IPR036864">
    <property type="entry name" value="Zn2-C6_fun-type_DNA-bd_sf"/>
</dbReference>
<dbReference type="GeneID" id="34586744"/>
<keyword evidence="9" id="KW-0812">Transmembrane</keyword>
<dbReference type="SMART" id="SM00906">
    <property type="entry name" value="Fungal_trans"/>
    <property type="match status" value="1"/>
</dbReference>
<evidence type="ECO:0000256" key="7">
    <source>
        <dbReference type="ARBA" id="ARBA00023242"/>
    </source>
</evidence>
<keyword evidence="3" id="KW-0862">Zinc</keyword>
<keyword evidence="9" id="KW-0472">Membrane</keyword>
<dbReference type="GO" id="GO:0043565">
    <property type="term" value="F:sequence-specific DNA binding"/>
    <property type="evidence" value="ECO:0007669"/>
    <property type="project" value="TreeGrafter"/>
</dbReference>
<dbReference type="EMBL" id="LVCJ01000015">
    <property type="protein sequence ID" value="OAL37473.1"/>
    <property type="molecule type" value="Genomic_DNA"/>
</dbReference>
<dbReference type="GO" id="GO:0006351">
    <property type="term" value="P:DNA-templated transcription"/>
    <property type="evidence" value="ECO:0007669"/>
    <property type="project" value="InterPro"/>
</dbReference>
<dbReference type="RefSeq" id="XP_022502485.1">
    <property type="nucleotide sequence ID" value="XM_022641625.1"/>
</dbReference>
<dbReference type="InterPro" id="IPR007219">
    <property type="entry name" value="XnlR_reg_dom"/>
</dbReference>
<dbReference type="SMART" id="SM00066">
    <property type="entry name" value="GAL4"/>
    <property type="match status" value="1"/>
</dbReference>
<dbReference type="Gene3D" id="4.10.240.10">
    <property type="entry name" value="Zn(2)-C6 fungal-type DNA-binding domain"/>
    <property type="match status" value="1"/>
</dbReference>
<keyword evidence="12" id="KW-1185">Reference proteome</keyword>
<dbReference type="GO" id="GO:0045944">
    <property type="term" value="P:positive regulation of transcription by RNA polymerase II"/>
    <property type="evidence" value="ECO:0007669"/>
    <property type="project" value="TreeGrafter"/>
</dbReference>
<gene>
    <name evidence="11" type="ORF">AYO20_03322</name>
</gene>
<protein>
    <recommendedName>
        <fullName evidence="10">Zn(2)-C6 fungal-type domain-containing protein</fullName>
    </recommendedName>
</protein>
<feature type="transmembrane region" description="Helical" evidence="9">
    <location>
        <begin position="573"/>
        <end position="596"/>
    </location>
</feature>
<evidence type="ECO:0000313" key="12">
    <source>
        <dbReference type="Proteomes" id="UP000185904"/>
    </source>
</evidence>
<accession>A0A178D8C1</accession>
<dbReference type="GO" id="GO:0000981">
    <property type="term" value="F:DNA-binding transcription factor activity, RNA polymerase II-specific"/>
    <property type="evidence" value="ECO:0007669"/>
    <property type="project" value="InterPro"/>
</dbReference>
<reference evidence="11 12" key="1">
    <citation type="submission" date="2016-03" db="EMBL/GenBank/DDBJ databases">
        <title>The draft genome sequence of Fonsecaea nubica causative agent of cutaneous subcutaneous infection in human host.</title>
        <authorList>
            <person name="Costa F."/>
            <person name="Sybren D.H."/>
            <person name="Raittz R.T."/>
            <person name="Weiss V.A."/>
            <person name="Leao A.C."/>
            <person name="Gomes R."/>
            <person name="De Souza E.M."/>
            <person name="Pedrosa F.O."/>
            <person name="Steffens M.B."/>
            <person name="Bombassaro A."/>
            <person name="Tadra-Sfeir M.Z."/>
            <person name="Moreno L.F."/>
            <person name="Najafzadeh M.J."/>
            <person name="Felipe M.S."/>
            <person name="Teixeira M."/>
            <person name="Sun J."/>
            <person name="Xi L."/>
            <person name="Castro M.A."/>
            <person name="Vicente V.A."/>
        </authorList>
    </citation>
    <scope>NUCLEOTIDE SEQUENCE [LARGE SCALE GENOMIC DNA]</scope>
    <source>
        <strain evidence="11 12">CBS 269.64</strain>
    </source>
</reference>
<dbReference type="CDD" id="cd12148">
    <property type="entry name" value="fungal_TF_MHR"/>
    <property type="match status" value="1"/>
</dbReference>
<dbReference type="PANTHER" id="PTHR47782">
    <property type="entry name" value="ZN(II)2CYS6 TRANSCRIPTION FACTOR (EUROFUNG)-RELATED"/>
    <property type="match status" value="1"/>
</dbReference>
<evidence type="ECO:0000256" key="6">
    <source>
        <dbReference type="ARBA" id="ARBA00023163"/>
    </source>
</evidence>
<comment type="caution">
    <text evidence="11">The sequence shown here is derived from an EMBL/GenBank/DDBJ whole genome shotgun (WGS) entry which is preliminary data.</text>
</comment>
<organism evidence="11 12">
    <name type="scientific">Fonsecaea nubica</name>
    <dbReference type="NCBI Taxonomy" id="856822"/>
    <lineage>
        <taxon>Eukaryota</taxon>
        <taxon>Fungi</taxon>
        <taxon>Dikarya</taxon>
        <taxon>Ascomycota</taxon>
        <taxon>Pezizomycotina</taxon>
        <taxon>Eurotiomycetes</taxon>
        <taxon>Chaetothyriomycetidae</taxon>
        <taxon>Chaetothyriales</taxon>
        <taxon>Herpotrichiellaceae</taxon>
        <taxon>Fonsecaea</taxon>
    </lineage>
</organism>
<comment type="subcellular location">
    <subcellularLocation>
        <location evidence="1">Nucleus</location>
    </subcellularLocation>
</comment>
<evidence type="ECO:0000256" key="9">
    <source>
        <dbReference type="SAM" id="Phobius"/>
    </source>
</evidence>
<evidence type="ECO:0000256" key="1">
    <source>
        <dbReference type="ARBA" id="ARBA00004123"/>
    </source>
</evidence>
<dbReference type="PROSITE" id="PS50048">
    <property type="entry name" value="ZN2_CY6_FUNGAL_2"/>
    <property type="match status" value="1"/>
</dbReference>
<dbReference type="PROSITE" id="PS00463">
    <property type="entry name" value="ZN2_CY6_FUNGAL_1"/>
    <property type="match status" value="1"/>
</dbReference>
<evidence type="ECO:0000256" key="5">
    <source>
        <dbReference type="ARBA" id="ARBA00023125"/>
    </source>
</evidence>